<dbReference type="InParanoid" id="A0A0V0QEE1"/>
<feature type="compositionally biased region" description="Acidic residues" evidence="1">
    <location>
        <begin position="14"/>
        <end position="23"/>
    </location>
</feature>
<evidence type="ECO:0000313" key="3">
    <source>
        <dbReference type="Proteomes" id="UP000054937"/>
    </source>
</evidence>
<organism evidence="2 3">
    <name type="scientific">Pseudocohnilembus persalinus</name>
    <name type="common">Ciliate</name>
    <dbReference type="NCBI Taxonomy" id="266149"/>
    <lineage>
        <taxon>Eukaryota</taxon>
        <taxon>Sar</taxon>
        <taxon>Alveolata</taxon>
        <taxon>Ciliophora</taxon>
        <taxon>Intramacronucleata</taxon>
        <taxon>Oligohymenophorea</taxon>
        <taxon>Scuticociliatia</taxon>
        <taxon>Philasterida</taxon>
        <taxon>Pseudocohnilembidae</taxon>
        <taxon>Pseudocohnilembus</taxon>
    </lineage>
</organism>
<reference evidence="2 3" key="1">
    <citation type="journal article" date="2015" name="Sci. Rep.">
        <title>Genome of the facultative scuticociliatosis pathogen Pseudocohnilembus persalinus provides insight into its virulence through horizontal gene transfer.</title>
        <authorList>
            <person name="Xiong J."/>
            <person name="Wang G."/>
            <person name="Cheng J."/>
            <person name="Tian M."/>
            <person name="Pan X."/>
            <person name="Warren A."/>
            <person name="Jiang C."/>
            <person name="Yuan D."/>
            <person name="Miao W."/>
        </authorList>
    </citation>
    <scope>NUCLEOTIDE SEQUENCE [LARGE SCALE GENOMIC DNA]</scope>
    <source>
        <strain evidence="2">36N120E</strain>
    </source>
</reference>
<evidence type="ECO:0000256" key="1">
    <source>
        <dbReference type="SAM" id="MobiDB-lite"/>
    </source>
</evidence>
<accession>A0A0V0QEE1</accession>
<feature type="region of interest" description="Disordered" evidence="1">
    <location>
        <begin position="129"/>
        <end position="154"/>
    </location>
</feature>
<feature type="region of interest" description="Disordered" evidence="1">
    <location>
        <begin position="1"/>
        <end position="27"/>
    </location>
</feature>
<dbReference type="EMBL" id="LDAU01000184">
    <property type="protein sequence ID" value="KRX00593.1"/>
    <property type="molecule type" value="Genomic_DNA"/>
</dbReference>
<dbReference type="AlphaFoldDB" id="A0A0V0QEE1"/>
<evidence type="ECO:0000313" key="2">
    <source>
        <dbReference type="EMBL" id="KRX00593.1"/>
    </source>
</evidence>
<dbReference type="Proteomes" id="UP000054937">
    <property type="component" value="Unassembled WGS sequence"/>
</dbReference>
<name>A0A0V0QEE1_PSEPJ</name>
<comment type="caution">
    <text evidence="2">The sequence shown here is derived from an EMBL/GenBank/DDBJ whole genome shotgun (WGS) entry which is preliminary data.</text>
</comment>
<protein>
    <submittedName>
        <fullName evidence="2">Uncharacterized protein</fullName>
    </submittedName>
</protein>
<sequence length="236" mass="27694">MFNKRQTHITISISEEEENDTDEELSKECYQQKKIESKILNSTILKDDDENDEGSSLEICQKKVNSQISQNESQNQGENGQEDIYNSISLTYAGVAGRASFQFDQQNQIRQQQQQKQYTQHQQQQVQVDKINQQIQQQSKRKPDPNLQQSDIKKKQEEKIQFEQEYYLLQYWNGLSVFIQTILSIYKERYLEQLNLPNIIKKQILGKIDKIIQSGERGEKDLGNNVQNSKTKKNNL</sequence>
<feature type="compositionally biased region" description="Low complexity" evidence="1">
    <location>
        <begin position="129"/>
        <end position="138"/>
    </location>
</feature>
<proteinExistence type="predicted"/>
<gene>
    <name evidence="2" type="ORF">PPERSA_12812</name>
</gene>
<keyword evidence="3" id="KW-1185">Reference proteome</keyword>